<sequence length="168" mass="18628">MKGSVGGSRDRITTGSEKAWDQQRRRQRRPGVVEADPLSDPRTPGKLALRSSSTWQLPGGGQRQGHREGGGGERGGSREERQERQNRRRRPGTAAASARTRLGRLAFVEWEEAPRRGLLNRGLFPALSLLGYETPEKVDGCHGVMYAPPAVKEVYFWERVHTSSIPSA</sequence>
<dbReference type="AlphaFoldDB" id="L5JL57"/>
<feature type="region of interest" description="Disordered" evidence="1">
    <location>
        <begin position="1"/>
        <end position="97"/>
    </location>
</feature>
<evidence type="ECO:0000256" key="1">
    <source>
        <dbReference type="SAM" id="MobiDB-lite"/>
    </source>
</evidence>
<accession>L5JL57</accession>
<organism evidence="2 3">
    <name type="scientific">Pteropus alecto</name>
    <name type="common">Black flying fox</name>
    <dbReference type="NCBI Taxonomy" id="9402"/>
    <lineage>
        <taxon>Eukaryota</taxon>
        <taxon>Metazoa</taxon>
        <taxon>Chordata</taxon>
        <taxon>Craniata</taxon>
        <taxon>Vertebrata</taxon>
        <taxon>Euteleostomi</taxon>
        <taxon>Mammalia</taxon>
        <taxon>Eutheria</taxon>
        <taxon>Laurasiatheria</taxon>
        <taxon>Chiroptera</taxon>
        <taxon>Yinpterochiroptera</taxon>
        <taxon>Pteropodoidea</taxon>
        <taxon>Pteropodidae</taxon>
        <taxon>Pteropodinae</taxon>
        <taxon>Pteropus</taxon>
    </lineage>
</organism>
<name>L5JL57_PTEAL</name>
<keyword evidence="3" id="KW-1185">Reference proteome</keyword>
<feature type="compositionally biased region" description="Basic and acidic residues" evidence="1">
    <location>
        <begin position="8"/>
        <end position="24"/>
    </location>
</feature>
<feature type="compositionally biased region" description="Basic and acidic residues" evidence="1">
    <location>
        <begin position="65"/>
        <end position="85"/>
    </location>
</feature>
<dbReference type="InParanoid" id="L5JL57"/>
<evidence type="ECO:0000313" key="3">
    <source>
        <dbReference type="Proteomes" id="UP000010552"/>
    </source>
</evidence>
<reference evidence="3" key="1">
    <citation type="journal article" date="2013" name="Science">
        <title>Comparative analysis of bat genomes provides insight into the evolution of flight and immunity.</title>
        <authorList>
            <person name="Zhang G."/>
            <person name="Cowled C."/>
            <person name="Shi Z."/>
            <person name="Huang Z."/>
            <person name="Bishop-Lilly K.A."/>
            <person name="Fang X."/>
            <person name="Wynne J.W."/>
            <person name="Xiong Z."/>
            <person name="Baker M.L."/>
            <person name="Zhao W."/>
            <person name="Tachedjian M."/>
            <person name="Zhu Y."/>
            <person name="Zhou P."/>
            <person name="Jiang X."/>
            <person name="Ng J."/>
            <person name="Yang L."/>
            <person name="Wu L."/>
            <person name="Xiao J."/>
            <person name="Feng Y."/>
            <person name="Chen Y."/>
            <person name="Sun X."/>
            <person name="Zhang Y."/>
            <person name="Marsh G.A."/>
            <person name="Crameri G."/>
            <person name="Broder C.C."/>
            <person name="Frey K.G."/>
            <person name="Wang L.F."/>
            <person name="Wang J."/>
        </authorList>
    </citation>
    <scope>NUCLEOTIDE SEQUENCE [LARGE SCALE GENOMIC DNA]</scope>
</reference>
<protein>
    <submittedName>
        <fullName evidence="2">Uncharacterized protein</fullName>
    </submittedName>
</protein>
<gene>
    <name evidence="2" type="ORF">PAL_GLEAN10025239</name>
</gene>
<proteinExistence type="predicted"/>
<dbReference type="EMBL" id="KB031158">
    <property type="protein sequence ID" value="ELK00139.1"/>
    <property type="molecule type" value="Genomic_DNA"/>
</dbReference>
<evidence type="ECO:0000313" key="2">
    <source>
        <dbReference type="EMBL" id="ELK00139.1"/>
    </source>
</evidence>
<dbReference type="Proteomes" id="UP000010552">
    <property type="component" value="Unassembled WGS sequence"/>
</dbReference>